<evidence type="ECO:0000313" key="5">
    <source>
        <dbReference type="EMBL" id="GHD56064.1"/>
    </source>
</evidence>
<comment type="caution">
    <text evidence="5">The sequence shown here is derived from an EMBL/GenBank/DDBJ whole genome shotgun (WGS) entry which is preliminary data.</text>
</comment>
<dbReference type="GO" id="GO:1990281">
    <property type="term" value="C:efflux pump complex"/>
    <property type="evidence" value="ECO:0007669"/>
    <property type="project" value="TreeGrafter"/>
</dbReference>
<organism evidence="5 6">
    <name type="scientific">Thalassobaculum fulvum</name>
    <dbReference type="NCBI Taxonomy" id="1633335"/>
    <lineage>
        <taxon>Bacteria</taxon>
        <taxon>Pseudomonadati</taxon>
        <taxon>Pseudomonadota</taxon>
        <taxon>Alphaproteobacteria</taxon>
        <taxon>Rhodospirillales</taxon>
        <taxon>Thalassobaculaceae</taxon>
        <taxon>Thalassobaculum</taxon>
    </lineage>
</organism>
<dbReference type="Proteomes" id="UP000630353">
    <property type="component" value="Unassembled WGS sequence"/>
</dbReference>
<dbReference type="InterPro" id="IPR006143">
    <property type="entry name" value="RND_pump_MFP"/>
</dbReference>
<dbReference type="FunFam" id="2.40.30.170:FF:000010">
    <property type="entry name" value="Efflux RND transporter periplasmic adaptor subunit"/>
    <property type="match status" value="1"/>
</dbReference>
<dbReference type="Pfam" id="PF25917">
    <property type="entry name" value="BSH_RND"/>
    <property type="match status" value="1"/>
</dbReference>
<gene>
    <name evidence="5" type="ORF">GCM10017083_35720</name>
</gene>
<dbReference type="NCBIfam" id="TIGR01730">
    <property type="entry name" value="RND_mfp"/>
    <property type="match status" value="1"/>
</dbReference>
<keyword evidence="6" id="KW-1185">Reference proteome</keyword>
<dbReference type="EMBL" id="BMZS01000008">
    <property type="protein sequence ID" value="GHD56064.1"/>
    <property type="molecule type" value="Genomic_DNA"/>
</dbReference>
<evidence type="ECO:0000313" key="6">
    <source>
        <dbReference type="Proteomes" id="UP000630353"/>
    </source>
</evidence>
<proteinExistence type="inferred from homology"/>
<evidence type="ECO:0000256" key="1">
    <source>
        <dbReference type="ARBA" id="ARBA00009477"/>
    </source>
</evidence>
<reference evidence="5" key="2">
    <citation type="submission" date="2020-09" db="EMBL/GenBank/DDBJ databases">
        <authorList>
            <person name="Sun Q."/>
            <person name="Kim S."/>
        </authorList>
    </citation>
    <scope>NUCLEOTIDE SEQUENCE</scope>
    <source>
        <strain evidence="5">KCTC 42651</strain>
    </source>
</reference>
<dbReference type="Gene3D" id="2.40.420.20">
    <property type="match status" value="1"/>
</dbReference>
<dbReference type="RefSeq" id="WP_189992106.1">
    <property type="nucleotide sequence ID" value="NZ_BMZS01000008.1"/>
</dbReference>
<reference evidence="5" key="1">
    <citation type="journal article" date="2014" name="Int. J. Syst. Evol. Microbiol.">
        <title>Complete genome sequence of Corynebacterium casei LMG S-19264T (=DSM 44701T), isolated from a smear-ripened cheese.</title>
        <authorList>
            <consortium name="US DOE Joint Genome Institute (JGI-PGF)"/>
            <person name="Walter F."/>
            <person name="Albersmeier A."/>
            <person name="Kalinowski J."/>
            <person name="Ruckert C."/>
        </authorList>
    </citation>
    <scope>NUCLEOTIDE SEQUENCE</scope>
    <source>
        <strain evidence="5">KCTC 42651</strain>
    </source>
</reference>
<dbReference type="Gene3D" id="2.40.30.170">
    <property type="match status" value="1"/>
</dbReference>
<dbReference type="InterPro" id="IPR058792">
    <property type="entry name" value="Beta-barrel_RND_2"/>
</dbReference>
<dbReference type="Gene3D" id="2.40.50.100">
    <property type="match status" value="1"/>
</dbReference>
<dbReference type="PANTHER" id="PTHR30469">
    <property type="entry name" value="MULTIDRUG RESISTANCE PROTEIN MDTA"/>
    <property type="match status" value="1"/>
</dbReference>
<feature type="domain" description="Multidrug resistance protein MdtA-like barrel-sandwich hybrid" evidence="2">
    <location>
        <begin position="73"/>
        <end position="191"/>
    </location>
</feature>
<accession>A0A919CQQ5</accession>
<dbReference type="SUPFAM" id="SSF111369">
    <property type="entry name" value="HlyD-like secretion proteins"/>
    <property type="match status" value="1"/>
</dbReference>
<feature type="domain" description="YknX-like C-terminal permuted SH3-like" evidence="4">
    <location>
        <begin position="285"/>
        <end position="350"/>
    </location>
</feature>
<feature type="domain" description="CusB-like beta-barrel" evidence="3">
    <location>
        <begin position="206"/>
        <end position="277"/>
    </location>
</feature>
<sequence>MGLIRQLLIVGLIAGLGVLAWETLEPLNGQEPPARSGTGDRERRAAVVAARVGFVPERVRVKAVGTARAHRSARLHPAAAGQVETINFAADRRVAQGDVLLELDRATEELAVDLARVRLADADRVFRRLQRLSSTGAAAQVSLDDAHTALEAARIELKRAEVALADRFVLAPFAGHIGLTEIEVGDRVDEDTEIATLDDRSSLLIRFEVPEALHGRLGVGAAVRVTPWADDEKPLNGTVADVGSRVSERTRTFVVRARIANPDDRLRPGMSFRVRVDVEGRRYPEVPEIAIQWGGEGSYLWVVTDGAAHRVPAVILQRQGGKVLVEAGLREGDLVVVEGLHRMRDGVRVDILPAVPVEAEPLPARIQGAGS</sequence>
<dbReference type="AlphaFoldDB" id="A0A919CQQ5"/>
<comment type="similarity">
    <text evidence="1">Belongs to the membrane fusion protein (MFP) (TC 8.A.1) family.</text>
</comment>
<evidence type="ECO:0000259" key="3">
    <source>
        <dbReference type="Pfam" id="PF25954"/>
    </source>
</evidence>
<protein>
    <submittedName>
        <fullName evidence="5">Hemolysin D</fullName>
    </submittedName>
</protein>
<dbReference type="PANTHER" id="PTHR30469:SF11">
    <property type="entry name" value="BLL4320 PROTEIN"/>
    <property type="match status" value="1"/>
</dbReference>
<evidence type="ECO:0000259" key="2">
    <source>
        <dbReference type="Pfam" id="PF25917"/>
    </source>
</evidence>
<dbReference type="InterPro" id="IPR058625">
    <property type="entry name" value="MdtA-like_BSH"/>
</dbReference>
<dbReference type="Pfam" id="PF25954">
    <property type="entry name" value="Beta-barrel_RND_2"/>
    <property type="match status" value="1"/>
</dbReference>
<dbReference type="InterPro" id="IPR058637">
    <property type="entry name" value="YknX-like_C"/>
</dbReference>
<evidence type="ECO:0000259" key="4">
    <source>
        <dbReference type="Pfam" id="PF25989"/>
    </source>
</evidence>
<dbReference type="GO" id="GO:0015562">
    <property type="term" value="F:efflux transmembrane transporter activity"/>
    <property type="evidence" value="ECO:0007669"/>
    <property type="project" value="TreeGrafter"/>
</dbReference>
<dbReference type="Pfam" id="PF25989">
    <property type="entry name" value="YknX_C"/>
    <property type="match status" value="1"/>
</dbReference>
<dbReference type="Gene3D" id="1.10.287.470">
    <property type="entry name" value="Helix hairpin bin"/>
    <property type="match status" value="1"/>
</dbReference>
<name>A0A919CQQ5_9PROT</name>